<dbReference type="HOGENOM" id="CLU_1749322_0_0_1"/>
<proteinExistence type="predicted"/>
<gene>
    <name evidence="2" type="ORF">COCCADRAFT_1302</name>
</gene>
<dbReference type="RefSeq" id="XP_007707783.1">
    <property type="nucleotide sequence ID" value="XM_007709593.1"/>
</dbReference>
<evidence type="ECO:0000313" key="3">
    <source>
        <dbReference type="Proteomes" id="UP000053841"/>
    </source>
</evidence>
<evidence type="ECO:0000313" key="2">
    <source>
        <dbReference type="EMBL" id="EUC37858.1"/>
    </source>
</evidence>
<reference evidence="2 3" key="1">
    <citation type="journal article" date="2013" name="PLoS Genet.">
        <title>Comparative genome structure, secondary metabolite, and effector coding capacity across Cochliobolus pathogens.</title>
        <authorList>
            <person name="Condon B.J."/>
            <person name="Leng Y."/>
            <person name="Wu D."/>
            <person name="Bushley K.E."/>
            <person name="Ohm R.A."/>
            <person name="Otillar R."/>
            <person name="Martin J."/>
            <person name="Schackwitz W."/>
            <person name="Grimwood J."/>
            <person name="MohdZainudin N."/>
            <person name="Xue C."/>
            <person name="Wang R."/>
            <person name="Manning V.A."/>
            <person name="Dhillon B."/>
            <person name="Tu Z.J."/>
            <person name="Steffenson B.J."/>
            <person name="Salamov A."/>
            <person name="Sun H."/>
            <person name="Lowry S."/>
            <person name="LaButti K."/>
            <person name="Han J."/>
            <person name="Copeland A."/>
            <person name="Lindquist E."/>
            <person name="Barry K."/>
            <person name="Schmutz J."/>
            <person name="Baker S.E."/>
            <person name="Ciuffetti L.M."/>
            <person name="Grigoriev I.V."/>
            <person name="Zhong S."/>
            <person name="Turgeon B.G."/>
        </authorList>
    </citation>
    <scope>NUCLEOTIDE SEQUENCE [LARGE SCALE GENOMIC DNA]</scope>
    <source>
        <strain evidence="2 3">26-R-13</strain>
    </source>
</reference>
<organism evidence="2 3">
    <name type="scientific">Cochliobolus carbonum (strain 26-R-13)</name>
    <name type="common">Maize leaf spot fungus</name>
    <name type="synonym">Bipolaris zeicola</name>
    <dbReference type="NCBI Taxonomy" id="930089"/>
    <lineage>
        <taxon>Eukaryota</taxon>
        <taxon>Fungi</taxon>
        <taxon>Dikarya</taxon>
        <taxon>Ascomycota</taxon>
        <taxon>Pezizomycotina</taxon>
        <taxon>Dothideomycetes</taxon>
        <taxon>Pleosporomycetidae</taxon>
        <taxon>Pleosporales</taxon>
        <taxon>Pleosporineae</taxon>
        <taxon>Pleosporaceae</taxon>
        <taxon>Bipolaris</taxon>
    </lineage>
</organism>
<feature type="region of interest" description="Disordered" evidence="1">
    <location>
        <begin position="93"/>
        <end position="118"/>
    </location>
</feature>
<accession>W6YJM1</accession>
<keyword evidence="3" id="KW-1185">Reference proteome</keyword>
<sequence length="135" mass="14856">MPIKDLESRQSGFTCFSGLFRGRTLEAGLPPVYINITPNLNVYRNVDDIPWTNGGNVRNHRWRWRAGIVGGDPTVQVQVYGYVGAHVELRATAPRSDNPRRPAIELTPNENVNGGQGNGWGEAITDTVIISADQV</sequence>
<dbReference type="GeneID" id="19144747"/>
<evidence type="ECO:0000256" key="1">
    <source>
        <dbReference type="SAM" id="MobiDB-lite"/>
    </source>
</evidence>
<dbReference type="AlphaFoldDB" id="W6YJM1"/>
<dbReference type="KEGG" id="bze:COCCADRAFT_1302"/>
<dbReference type="EMBL" id="KI964547">
    <property type="protein sequence ID" value="EUC37858.1"/>
    <property type="molecule type" value="Genomic_DNA"/>
</dbReference>
<name>W6YJM1_COCC2</name>
<dbReference type="Proteomes" id="UP000053841">
    <property type="component" value="Unassembled WGS sequence"/>
</dbReference>
<protein>
    <submittedName>
        <fullName evidence="2">Uncharacterized protein</fullName>
    </submittedName>
</protein>